<dbReference type="AlphaFoldDB" id="A0A803LEQ5"/>
<accession>A0A803LEQ5</accession>
<keyword evidence="2" id="KW-1185">Reference proteome</keyword>
<dbReference type="EnsemblPlants" id="AUR62011661-RA">
    <property type="protein sequence ID" value="AUR62011661-RA:cds"/>
    <property type="gene ID" value="AUR62011661"/>
</dbReference>
<sequence length="125" mass="14414">MIFDRLKYKSDQESISLVCKRFLSITNSLKVSIKFPEYTTISTISRLVQRFPNLKQRWFIDFRGDLNEAVVAIARSGLDLEELLDMAHDRYQRAVWLEELGSNMKNLKVLRFAGGEGDADLVRVG</sequence>
<dbReference type="Gramene" id="AUR62011661-RA">
    <property type="protein sequence ID" value="AUR62011661-RA:cds"/>
    <property type="gene ID" value="AUR62011661"/>
</dbReference>
<reference evidence="1" key="1">
    <citation type="journal article" date="2017" name="Nature">
        <title>The genome of Chenopodium quinoa.</title>
        <authorList>
            <person name="Jarvis D.E."/>
            <person name="Ho Y.S."/>
            <person name="Lightfoot D.J."/>
            <person name="Schmoeckel S.M."/>
            <person name="Li B."/>
            <person name="Borm T.J.A."/>
            <person name="Ohyanagi H."/>
            <person name="Mineta K."/>
            <person name="Michell C.T."/>
            <person name="Saber N."/>
            <person name="Kharbatia N.M."/>
            <person name="Rupper R.R."/>
            <person name="Sharp A.R."/>
            <person name="Dally N."/>
            <person name="Boughton B.A."/>
            <person name="Woo Y.H."/>
            <person name="Gao G."/>
            <person name="Schijlen E.G.W.M."/>
            <person name="Guo X."/>
            <person name="Momin A.A."/>
            <person name="Negrao S."/>
            <person name="Al-Babili S."/>
            <person name="Gehring C."/>
            <person name="Roessner U."/>
            <person name="Jung C."/>
            <person name="Murphy K."/>
            <person name="Arold S.T."/>
            <person name="Gojobori T."/>
            <person name="van der Linden C.G."/>
            <person name="van Loo E.N."/>
            <person name="Jellen E.N."/>
            <person name="Maughan P.J."/>
            <person name="Tester M."/>
        </authorList>
    </citation>
    <scope>NUCLEOTIDE SEQUENCE [LARGE SCALE GENOMIC DNA]</scope>
    <source>
        <strain evidence="1">cv. PI 614886</strain>
    </source>
</reference>
<evidence type="ECO:0000313" key="2">
    <source>
        <dbReference type="Proteomes" id="UP000596660"/>
    </source>
</evidence>
<protein>
    <submittedName>
        <fullName evidence="1">Uncharacterized protein</fullName>
    </submittedName>
</protein>
<evidence type="ECO:0000313" key="1">
    <source>
        <dbReference type="EnsemblPlants" id="AUR62011661-RA:cds"/>
    </source>
</evidence>
<name>A0A803LEQ5_CHEQI</name>
<dbReference type="Proteomes" id="UP000596660">
    <property type="component" value="Unplaced"/>
</dbReference>
<organism evidence="1 2">
    <name type="scientific">Chenopodium quinoa</name>
    <name type="common">Quinoa</name>
    <dbReference type="NCBI Taxonomy" id="63459"/>
    <lineage>
        <taxon>Eukaryota</taxon>
        <taxon>Viridiplantae</taxon>
        <taxon>Streptophyta</taxon>
        <taxon>Embryophyta</taxon>
        <taxon>Tracheophyta</taxon>
        <taxon>Spermatophyta</taxon>
        <taxon>Magnoliopsida</taxon>
        <taxon>eudicotyledons</taxon>
        <taxon>Gunneridae</taxon>
        <taxon>Pentapetalae</taxon>
        <taxon>Caryophyllales</taxon>
        <taxon>Chenopodiaceae</taxon>
        <taxon>Chenopodioideae</taxon>
        <taxon>Atripliceae</taxon>
        <taxon>Chenopodium</taxon>
    </lineage>
</organism>
<reference evidence="1" key="2">
    <citation type="submission" date="2021-03" db="UniProtKB">
        <authorList>
            <consortium name="EnsemblPlants"/>
        </authorList>
    </citation>
    <scope>IDENTIFICATION</scope>
</reference>
<proteinExistence type="predicted"/>